<keyword evidence="3" id="KW-1003">Cell membrane</keyword>
<feature type="transmembrane region" description="Helical" evidence="7">
    <location>
        <begin position="438"/>
        <end position="457"/>
    </location>
</feature>
<feature type="transmembrane region" description="Helical" evidence="7">
    <location>
        <begin position="143"/>
        <end position="162"/>
    </location>
</feature>
<feature type="transmembrane region" description="Helical" evidence="7">
    <location>
        <begin position="357"/>
        <end position="377"/>
    </location>
</feature>
<feature type="transmembrane region" description="Helical" evidence="7">
    <location>
        <begin position="50"/>
        <end position="73"/>
    </location>
</feature>
<dbReference type="AlphaFoldDB" id="A0A2V3PR18"/>
<organism evidence="9 10">
    <name type="scientific">Dysgonomonas alginatilytica</name>
    <dbReference type="NCBI Taxonomy" id="1605892"/>
    <lineage>
        <taxon>Bacteria</taxon>
        <taxon>Pseudomonadati</taxon>
        <taxon>Bacteroidota</taxon>
        <taxon>Bacteroidia</taxon>
        <taxon>Bacteroidales</taxon>
        <taxon>Dysgonomonadaceae</taxon>
        <taxon>Dysgonomonas</taxon>
    </lineage>
</organism>
<dbReference type="PANTHER" id="PTHR42718">
    <property type="entry name" value="MAJOR FACILITATOR SUPERFAMILY MULTIDRUG TRANSPORTER MFSC"/>
    <property type="match status" value="1"/>
</dbReference>
<feature type="transmembrane region" description="Helical" evidence="7">
    <location>
        <begin position="85"/>
        <end position="105"/>
    </location>
</feature>
<evidence type="ECO:0000256" key="3">
    <source>
        <dbReference type="ARBA" id="ARBA00022475"/>
    </source>
</evidence>
<dbReference type="OrthoDB" id="9807274at2"/>
<dbReference type="SUPFAM" id="SSF103473">
    <property type="entry name" value="MFS general substrate transporter"/>
    <property type="match status" value="1"/>
</dbReference>
<accession>A0A2V3PR18</accession>
<dbReference type="GO" id="GO:0005886">
    <property type="term" value="C:plasma membrane"/>
    <property type="evidence" value="ECO:0007669"/>
    <property type="project" value="UniProtKB-SubCell"/>
</dbReference>
<dbReference type="NCBIfam" id="TIGR00711">
    <property type="entry name" value="efflux_EmrB"/>
    <property type="match status" value="1"/>
</dbReference>
<protein>
    <submittedName>
        <fullName evidence="9">EmrB/QacA subfamily drug resistance transporter</fullName>
    </submittedName>
</protein>
<evidence type="ECO:0000256" key="1">
    <source>
        <dbReference type="ARBA" id="ARBA00004651"/>
    </source>
</evidence>
<dbReference type="RefSeq" id="WP_110310542.1">
    <property type="nucleotide sequence ID" value="NZ_QICL01000010.1"/>
</dbReference>
<keyword evidence="4 7" id="KW-0812">Transmembrane</keyword>
<dbReference type="InterPro" id="IPR020846">
    <property type="entry name" value="MFS_dom"/>
</dbReference>
<dbReference type="InterPro" id="IPR004638">
    <property type="entry name" value="EmrB-like"/>
</dbReference>
<feature type="transmembrane region" description="Helical" evidence="7">
    <location>
        <begin position="270"/>
        <end position="289"/>
    </location>
</feature>
<evidence type="ECO:0000313" key="9">
    <source>
        <dbReference type="EMBL" id="PXV64424.1"/>
    </source>
</evidence>
<dbReference type="InterPro" id="IPR036259">
    <property type="entry name" value="MFS_trans_sf"/>
</dbReference>
<feature type="domain" description="Major facilitator superfamily (MFS) profile" evidence="8">
    <location>
        <begin position="16"/>
        <end position="462"/>
    </location>
</feature>
<dbReference type="PANTHER" id="PTHR42718:SF46">
    <property type="entry name" value="BLR6921 PROTEIN"/>
    <property type="match status" value="1"/>
</dbReference>
<keyword evidence="2" id="KW-0813">Transport</keyword>
<dbReference type="CDD" id="cd17503">
    <property type="entry name" value="MFS_LmrB_MDR_like"/>
    <property type="match status" value="1"/>
</dbReference>
<dbReference type="PROSITE" id="PS50850">
    <property type="entry name" value="MFS"/>
    <property type="match status" value="1"/>
</dbReference>
<name>A0A2V3PR18_9BACT</name>
<dbReference type="Gene3D" id="1.20.1720.10">
    <property type="entry name" value="Multidrug resistance protein D"/>
    <property type="match status" value="1"/>
</dbReference>
<comment type="caution">
    <text evidence="9">The sequence shown here is derived from an EMBL/GenBank/DDBJ whole genome shotgun (WGS) entry which is preliminary data.</text>
</comment>
<sequence>MLLDENKETLNISPKLPWLAAMAMFMQSLDATILNTALPTIAKDLNHSPLSMQAVVVSYALTLALLIPVSGWLSDKYGTKRIFSIAVFLFTLGSLACALSTSYSLLVYSRILQAIGGSMMVPVSRLALLYAYPKSKLLGVMNFVTMPGLVGPLIGPLLGGWIVDISTWHWIFLINIPIGVVGLIFTQYVMPNFTRGGKNFDIIGFFLFSAALIALSLFLEIGEGSSFEWWVIPSILCLAIAFGGLYILYSRRVNYPIINLNLFSIRTLRIGLMGNLFTRLGIGSVPFLLPQMLQIAFLHTSTESGMIMMVSAISTIIAKSQVVHLVHRFGYKKILITNTIILGFVISMFALPDKATPLYLLIPILVIYGAVNSIQMTSMNTISLADLTPEVASGGNSLLAITQQLSMSFGVSVGAMILRTTESTTWLTGGDIESSFRYTFLILGVITLLASLIFSQLKSGDGEQMSGHK</sequence>
<proteinExistence type="predicted"/>
<evidence type="ECO:0000256" key="6">
    <source>
        <dbReference type="ARBA" id="ARBA00023136"/>
    </source>
</evidence>
<feature type="transmembrane region" description="Helical" evidence="7">
    <location>
        <begin position="168"/>
        <end position="190"/>
    </location>
</feature>
<evidence type="ECO:0000256" key="2">
    <source>
        <dbReference type="ARBA" id="ARBA00022448"/>
    </source>
</evidence>
<dbReference type="GO" id="GO:0022857">
    <property type="term" value="F:transmembrane transporter activity"/>
    <property type="evidence" value="ECO:0007669"/>
    <property type="project" value="InterPro"/>
</dbReference>
<reference evidence="9 10" key="1">
    <citation type="submission" date="2018-03" db="EMBL/GenBank/DDBJ databases">
        <title>Genomic Encyclopedia of Archaeal and Bacterial Type Strains, Phase II (KMG-II): from individual species to whole genera.</title>
        <authorList>
            <person name="Goeker M."/>
        </authorList>
    </citation>
    <scope>NUCLEOTIDE SEQUENCE [LARGE SCALE GENOMIC DNA]</scope>
    <source>
        <strain evidence="9 10">DSM 100214</strain>
    </source>
</reference>
<dbReference type="Pfam" id="PF07690">
    <property type="entry name" value="MFS_1"/>
    <property type="match status" value="2"/>
</dbReference>
<keyword evidence="5 7" id="KW-1133">Transmembrane helix</keyword>
<evidence type="ECO:0000313" key="10">
    <source>
        <dbReference type="Proteomes" id="UP000247973"/>
    </source>
</evidence>
<dbReference type="Proteomes" id="UP000247973">
    <property type="component" value="Unassembled WGS sequence"/>
</dbReference>
<dbReference type="InterPro" id="IPR011701">
    <property type="entry name" value="MFS"/>
</dbReference>
<feature type="transmembrane region" description="Helical" evidence="7">
    <location>
        <begin position="202"/>
        <end position="221"/>
    </location>
</feature>
<evidence type="ECO:0000256" key="7">
    <source>
        <dbReference type="SAM" id="Phobius"/>
    </source>
</evidence>
<gene>
    <name evidence="9" type="ORF">CLV62_11067</name>
</gene>
<dbReference type="PRINTS" id="PR01036">
    <property type="entry name" value="TCRTETB"/>
</dbReference>
<feature type="transmembrane region" description="Helical" evidence="7">
    <location>
        <begin position="227"/>
        <end position="249"/>
    </location>
</feature>
<dbReference type="EMBL" id="QICL01000010">
    <property type="protein sequence ID" value="PXV64424.1"/>
    <property type="molecule type" value="Genomic_DNA"/>
</dbReference>
<evidence type="ECO:0000256" key="4">
    <source>
        <dbReference type="ARBA" id="ARBA00022692"/>
    </source>
</evidence>
<comment type="subcellular location">
    <subcellularLocation>
        <location evidence="1">Cell membrane</location>
        <topology evidence="1">Multi-pass membrane protein</topology>
    </subcellularLocation>
</comment>
<feature type="transmembrane region" description="Helical" evidence="7">
    <location>
        <begin position="330"/>
        <end position="351"/>
    </location>
</feature>
<evidence type="ECO:0000259" key="8">
    <source>
        <dbReference type="PROSITE" id="PS50850"/>
    </source>
</evidence>
<feature type="transmembrane region" description="Helical" evidence="7">
    <location>
        <begin position="295"/>
        <end position="318"/>
    </location>
</feature>
<evidence type="ECO:0000256" key="5">
    <source>
        <dbReference type="ARBA" id="ARBA00022989"/>
    </source>
</evidence>
<keyword evidence="10" id="KW-1185">Reference proteome</keyword>
<keyword evidence="6 7" id="KW-0472">Membrane</keyword>
<feature type="transmembrane region" description="Helical" evidence="7">
    <location>
        <begin position="111"/>
        <end position="131"/>
    </location>
</feature>
<dbReference type="Gene3D" id="1.20.1250.20">
    <property type="entry name" value="MFS general substrate transporter like domains"/>
    <property type="match status" value="1"/>
</dbReference>